<dbReference type="InterPro" id="IPR052972">
    <property type="entry name" value="Sacsin_chaperone_reg"/>
</dbReference>
<proteinExistence type="predicted"/>
<organism evidence="3 4">
    <name type="scientific">Funneliformis caledonium</name>
    <dbReference type="NCBI Taxonomy" id="1117310"/>
    <lineage>
        <taxon>Eukaryota</taxon>
        <taxon>Fungi</taxon>
        <taxon>Fungi incertae sedis</taxon>
        <taxon>Mucoromycota</taxon>
        <taxon>Glomeromycotina</taxon>
        <taxon>Glomeromycetes</taxon>
        <taxon>Glomerales</taxon>
        <taxon>Glomeraceae</taxon>
        <taxon>Funneliformis</taxon>
    </lineage>
</organism>
<evidence type="ECO:0000256" key="1">
    <source>
        <dbReference type="SAM" id="Phobius"/>
    </source>
</evidence>
<dbReference type="PANTHER" id="PTHR15600">
    <property type="entry name" value="SACSIN"/>
    <property type="match status" value="1"/>
</dbReference>
<reference evidence="3" key="1">
    <citation type="submission" date="2021-06" db="EMBL/GenBank/DDBJ databases">
        <authorList>
            <person name="Kallberg Y."/>
            <person name="Tangrot J."/>
            <person name="Rosling A."/>
        </authorList>
    </citation>
    <scope>NUCLEOTIDE SEQUENCE</scope>
    <source>
        <strain evidence="3">UK204</strain>
    </source>
</reference>
<gene>
    <name evidence="3" type="ORF">FCALED_LOCUS12767</name>
</gene>
<accession>A0A9N9ENP1</accession>
<comment type="caution">
    <text evidence="3">The sequence shown here is derived from an EMBL/GenBank/DDBJ whole genome shotgun (WGS) entry which is preliminary data.</text>
</comment>
<dbReference type="GO" id="GO:0030544">
    <property type="term" value="F:Hsp70 protein binding"/>
    <property type="evidence" value="ECO:0007669"/>
    <property type="project" value="TreeGrafter"/>
</dbReference>
<dbReference type="OrthoDB" id="1262810at2759"/>
<dbReference type="InterPro" id="IPR058210">
    <property type="entry name" value="SACS/Nov_dom"/>
</dbReference>
<dbReference type="EMBL" id="CAJVPQ010006586">
    <property type="protein sequence ID" value="CAG8687239.1"/>
    <property type="molecule type" value="Genomic_DNA"/>
</dbReference>
<feature type="transmembrane region" description="Helical" evidence="1">
    <location>
        <begin position="173"/>
        <end position="194"/>
    </location>
</feature>
<dbReference type="AlphaFoldDB" id="A0A9N9ENP1"/>
<name>A0A9N9ENP1_9GLOM</name>
<evidence type="ECO:0000313" key="3">
    <source>
        <dbReference type="EMBL" id="CAG8687239.1"/>
    </source>
</evidence>
<sequence>MQIRFGGKRGDDTMIGKHGLGFNSCYHFTDIPSFISGDSIAFLDPQEKFLPRRHGETQRGDQILKLFTSLKSTIFSQFLFLRHIETIEISHILRATIRLQINSLYKATITELTENVRNQRKCVIKNKIQTFQMEIKQIEDLNDVQKDYWIIVTGGIAALYKSSKDDNNRLHILLNYIAAMVIALSTNTGATLLVDYTLSFCYLIRQVCRFISMEHGLKAQIMEEFRLDPSFKSPLRSLPIWSTISHPERSISDSYNPLDEDPKKLLKPASCGYILTNSFHQHRIKTRSIFLDASNNNSCQILTDLNVPTRDIYVYTFEDVEFPKEYDSCYLDFLKDILKDIQIIQGLKYKRCFPN</sequence>
<keyword evidence="4" id="KW-1185">Reference proteome</keyword>
<keyword evidence="1" id="KW-0472">Membrane</keyword>
<dbReference type="Pfam" id="PF25794">
    <property type="entry name" value="SACS"/>
    <property type="match status" value="1"/>
</dbReference>
<dbReference type="Proteomes" id="UP000789570">
    <property type="component" value="Unassembled WGS sequence"/>
</dbReference>
<evidence type="ECO:0000259" key="2">
    <source>
        <dbReference type="Pfam" id="PF25794"/>
    </source>
</evidence>
<keyword evidence="1" id="KW-1133">Transmembrane helix</keyword>
<evidence type="ECO:0000313" key="4">
    <source>
        <dbReference type="Proteomes" id="UP000789570"/>
    </source>
</evidence>
<feature type="domain" description="Sacsin/Nov" evidence="2">
    <location>
        <begin position="6"/>
        <end position="55"/>
    </location>
</feature>
<keyword evidence="1" id="KW-0812">Transmembrane</keyword>
<dbReference type="PANTHER" id="PTHR15600:SF42">
    <property type="entry name" value="SACSIN"/>
    <property type="match status" value="1"/>
</dbReference>
<protein>
    <submittedName>
        <fullName evidence="3">6470_t:CDS:1</fullName>
    </submittedName>
</protein>